<reference evidence="2 3" key="1">
    <citation type="journal article" date="2016" name="Mol. Biol. Evol.">
        <title>Comparative Genomics of Early-Diverging Mushroom-Forming Fungi Provides Insights into the Origins of Lignocellulose Decay Capabilities.</title>
        <authorList>
            <person name="Nagy L.G."/>
            <person name="Riley R."/>
            <person name="Tritt A."/>
            <person name="Adam C."/>
            <person name="Daum C."/>
            <person name="Floudas D."/>
            <person name="Sun H."/>
            <person name="Yadav J.S."/>
            <person name="Pangilinan J."/>
            <person name="Larsson K.H."/>
            <person name="Matsuura K."/>
            <person name="Barry K."/>
            <person name="Labutti K."/>
            <person name="Kuo R."/>
            <person name="Ohm R.A."/>
            <person name="Bhattacharya S.S."/>
            <person name="Shirouzu T."/>
            <person name="Yoshinaga Y."/>
            <person name="Martin F.M."/>
            <person name="Grigoriev I.V."/>
            <person name="Hibbett D.S."/>
        </authorList>
    </citation>
    <scope>NUCLEOTIDE SEQUENCE [LARGE SCALE GENOMIC DNA]</scope>
    <source>
        <strain evidence="2 3">HHB9708</strain>
    </source>
</reference>
<sequence>MANYTTLMNTPAGTTTADQPLILCCVGQYEQKEKLIGALLDIPSHSGNTLRAWCSVEYHISPLPNPGCAFEGWIEKEVTVRQGQSTDDPAPREKLVEFQSRDWLAVALENAQERALPYSLKNQTHVGDVRLHVYMRSANAAHATIVDTPPSATSWEESRVLAHLEQGTILWALRTDDRTDIISANQPWMEICAQADPYRKRTISVVIPVESTGRCKNVHKLTRTPSPIPVGQGLYAIISSTHPDRPLGDAWEHDYFARTAPWRTVPDRTLFGITNLMQKLIHMNKMMPVHHPVNIIEVDSEPRTIPNEKMPRPSGSSPDEARVPLAPVENQKKRKALDPIDDAKKFFRPASVGVQNSRAAREPKVLGKARIIEKVLKNL</sequence>
<evidence type="ECO:0000256" key="1">
    <source>
        <dbReference type="SAM" id="MobiDB-lite"/>
    </source>
</evidence>
<dbReference type="Gene3D" id="3.40.50.300">
    <property type="entry name" value="P-loop containing nucleotide triphosphate hydrolases"/>
    <property type="match status" value="1"/>
</dbReference>
<dbReference type="InterPro" id="IPR027417">
    <property type="entry name" value="P-loop_NTPase"/>
</dbReference>
<evidence type="ECO:0000313" key="2">
    <source>
        <dbReference type="EMBL" id="KZS89879.1"/>
    </source>
</evidence>
<name>A0A164QQR9_9AGAM</name>
<dbReference type="Proteomes" id="UP000076722">
    <property type="component" value="Unassembled WGS sequence"/>
</dbReference>
<proteinExistence type="predicted"/>
<accession>A0A164QQR9</accession>
<feature type="region of interest" description="Disordered" evidence="1">
    <location>
        <begin position="301"/>
        <end position="340"/>
    </location>
</feature>
<organism evidence="2 3">
    <name type="scientific">Sistotremastrum niveocremeum HHB9708</name>
    <dbReference type="NCBI Taxonomy" id="1314777"/>
    <lineage>
        <taxon>Eukaryota</taxon>
        <taxon>Fungi</taxon>
        <taxon>Dikarya</taxon>
        <taxon>Basidiomycota</taxon>
        <taxon>Agaricomycotina</taxon>
        <taxon>Agaricomycetes</taxon>
        <taxon>Sistotremastrales</taxon>
        <taxon>Sistotremastraceae</taxon>
        <taxon>Sertulicium</taxon>
        <taxon>Sertulicium niveocremeum</taxon>
    </lineage>
</organism>
<evidence type="ECO:0000313" key="3">
    <source>
        <dbReference type="Proteomes" id="UP000076722"/>
    </source>
</evidence>
<gene>
    <name evidence="2" type="ORF">SISNIDRAFT_458192</name>
</gene>
<dbReference type="AlphaFoldDB" id="A0A164QQR9"/>
<dbReference type="EMBL" id="KV419424">
    <property type="protein sequence ID" value="KZS89879.1"/>
    <property type="molecule type" value="Genomic_DNA"/>
</dbReference>
<keyword evidence="3" id="KW-1185">Reference proteome</keyword>
<protein>
    <submittedName>
        <fullName evidence="2">Uncharacterized protein</fullName>
    </submittedName>
</protein>